<protein>
    <submittedName>
        <fullName evidence="1">Uncharacterized protein</fullName>
    </submittedName>
</protein>
<organism evidence="1 2">
    <name type="scientific">Vigna mungo</name>
    <name type="common">Black gram</name>
    <name type="synonym">Phaseolus mungo</name>
    <dbReference type="NCBI Taxonomy" id="3915"/>
    <lineage>
        <taxon>Eukaryota</taxon>
        <taxon>Viridiplantae</taxon>
        <taxon>Streptophyta</taxon>
        <taxon>Embryophyta</taxon>
        <taxon>Tracheophyta</taxon>
        <taxon>Spermatophyta</taxon>
        <taxon>Magnoliopsida</taxon>
        <taxon>eudicotyledons</taxon>
        <taxon>Gunneridae</taxon>
        <taxon>Pentapetalae</taxon>
        <taxon>rosids</taxon>
        <taxon>fabids</taxon>
        <taxon>Fabales</taxon>
        <taxon>Fabaceae</taxon>
        <taxon>Papilionoideae</taxon>
        <taxon>50 kb inversion clade</taxon>
        <taxon>NPAAA clade</taxon>
        <taxon>indigoferoid/millettioid clade</taxon>
        <taxon>Phaseoleae</taxon>
        <taxon>Vigna</taxon>
    </lineage>
</organism>
<gene>
    <name evidence="1" type="ORF">V8G54_017528</name>
</gene>
<dbReference type="AlphaFoldDB" id="A0AAQ3NR32"/>
<evidence type="ECO:0000313" key="1">
    <source>
        <dbReference type="EMBL" id="WVZ12998.1"/>
    </source>
</evidence>
<accession>A0AAQ3NR32</accession>
<reference evidence="1 2" key="1">
    <citation type="journal article" date="2023" name="Life. Sci Alliance">
        <title>Evolutionary insights into 3D genome organization and epigenetic landscape of Vigna mungo.</title>
        <authorList>
            <person name="Junaid A."/>
            <person name="Singh B."/>
            <person name="Bhatia S."/>
        </authorList>
    </citation>
    <scope>NUCLEOTIDE SEQUENCE [LARGE SCALE GENOMIC DNA]</scope>
    <source>
        <strain evidence="1">Urdbean</strain>
    </source>
</reference>
<evidence type="ECO:0000313" key="2">
    <source>
        <dbReference type="Proteomes" id="UP001374535"/>
    </source>
</evidence>
<name>A0AAQ3NR32_VIGMU</name>
<proteinExistence type="predicted"/>
<sequence>MNKFLFVSISNRCKPYETGDMHSINIGIWFTSIVYTFCACNVITNPKNNHEKITAMIRVRPTKATRKTIKATFALLNSSRILSTNPDLMVPRLYLKILINLSPNQIPFSFTTRETVTPNNKNCKYNATFYRPTTSTINMIGQKSHSIEQGTTDLTQSTLMCTIQSQANNVKYKNNEVKYK</sequence>
<dbReference type="EMBL" id="CP144696">
    <property type="protein sequence ID" value="WVZ12998.1"/>
    <property type="molecule type" value="Genomic_DNA"/>
</dbReference>
<dbReference type="Proteomes" id="UP001374535">
    <property type="component" value="Chromosome 5"/>
</dbReference>
<keyword evidence="2" id="KW-1185">Reference proteome</keyword>